<evidence type="ECO:0000313" key="1">
    <source>
        <dbReference type="EMBL" id="KRN03626.1"/>
    </source>
</evidence>
<dbReference type="InterPro" id="IPR011990">
    <property type="entry name" value="TPR-like_helical_dom_sf"/>
</dbReference>
<comment type="caution">
    <text evidence="1">The sequence shown here is derived from an EMBL/GenBank/DDBJ whole genome shotgun (WGS) entry which is preliminary data.</text>
</comment>
<evidence type="ECO:0000313" key="2">
    <source>
        <dbReference type="Proteomes" id="UP000051378"/>
    </source>
</evidence>
<sequence length="299" mass="35126">MNTSQTELLKSAKKATAQKNYERAVAFLEEAQNFEPDFEITLELIDNYLNLQWYNQALNELKYLDVYHNSQSFEIYLKVLYHNHLIISFYQIPFYLKKAQLLKSEYKKLYDDYQQVFEKLSISKNSQIIKSNFMNTMAAGLLKSRQNYEQLKQLPVEDFVQVARTAFLAPGLQPELRVSLIEDLIKMGRVETFPVFVLNKMTEVNFSQTSLYFNSEFMVRSAAIIQEKVTDLSVRQLAISQYTLLLSQLYPCFDIFIENISEFVFSFLQYFGILGDEDFDKNDNPYFALIKKLNQSEEL</sequence>
<reference evidence="1 2" key="1">
    <citation type="journal article" date="2015" name="Genome Announc.">
        <title>Expanding the biotechnology potential of lactobacilli through comparative genomics of 213 strains and associated genera.</title>
        <authorList>
            <person name="Sun Z."/>
            <person name="Harris H.M."/>
            <person name="McCann A."/>
            <person name="Guo C."/>
            <person name="Argimon S."/>
            <person name="Zhang W."/>
            <person name="Yang X."/>
            <person name="Jeffery I.B."/>
            <person name="Cooney J.C."/>
            <person name="Kagawa T.F."/>
            <person name="Liu W."/>
            <person name="Song Y."/>
            <person name="Salvetti E."/>
            <person name="Wrobel A."/>
            <person name="Rasinkangas P."/>
            <person name="Parkhill J."/>
            <person name="Rea M.C."/>
            <person name="O'Sullivan O."/>
            <person name="Ritari J."/>
            <person name="Douillard F.P."/>
            <person name="Paul Ross R."/>
            <person name="Yang R."/>
            <person name="Briner A.E."/>
            <person name="Felis G.E."/>
            <person name="de Vos W.M."/>
            <person name="Barrangou R."/>
            <person name="Klaenhammer T.R."/>
            <person name="Caufield P.W."/>
            <person name="Cui Y."/>
            <person name="Zhang H."/>
            <person name="O'Toole P.W."/>
        </authorList>
    </citation>
    <scope>NUCLEOTIDE SEQUENCE [LARGE SCALE GENOMIC DNA]</scope>
    <source>
        <strain evidence="1 2">DSM 23037</strain>
    </source>
</reference>
<organism evidence="1 2">
    <name type="scientific">Holzapfeliella floricola DSM 23037 = JCM 16512</name>
    <dbReference type="NCBI Taxonomy" id="1423744"/>
    <lineage>
        <taxon>Bacteria</taxon>
        <taxon>Bacillati</taxon>
        <taxon>Bacillota</taxon>
        <taxon>Bacilli</taxon>
        <taxon>Lactobacillales</taxon>
        <taxon>Lactobacillaceae</taxon>
        <taxon>Holzapfeliella</taxon>
    </lineage>
</organism>
<name>A0A0R2DT68_9LACO</name>
<dbReference type="Proteomes" id="UP000051378">
    <property type="component" value="Unassembled WGS sequence"/>
</dbReference>
<gene>
    <name evidence="1" type="ORF">FC86_GL000732</name>
</gene>
<evidence type="ECO:0008006" key="3">
    <source>
        <dbReference type="Google" id="ProtNLM"/>
    </source>
</evidence>
<dbReference type="Gene3D" id="1.25.40.10">
    <property type="entry name" value="Tetratricopeptide repeat domain"/>
    <property type="match status" value="1"/>
</dbReference>
<dbReference type="STRING" id="1423744.FC86_GL000732"/>
<proteinExistence type="predicted"/>
<keyword evidence="2" id="KW-1185">Reference proteome</keyword>
<accession>A0A0R2DT68</accession>
<protein>
    <recommendedName>
        <fullName evidence="3">Tetratricopeptide repeat protein</fullName>
    </recommendedName>
</protein>
<dbReference type="AlphaFoldDB" id="A0A0R2DT68"/>
<dbReference type="EMBL" id="AYZL01000020">
    <property type="protein sequence ID" value="KRN03626.1"/>
    <property type="molecule type" value="Genomic_DNA"/>
</dbReference>
<dbReference type="RefSeq" id="WP_056974947.1">
    <property type="nucleotide sequence ID" value="NZ_AYZL01000020.1"/>
</dbReference>
<dbReference type="PATRIC" id="fig|1423744.4.peg.752"/>